<dbReference type="OrthoDB" id="7306843at2"/>
<evidence type="ECO:0000313" key="5">
    <source>
        <dbReference type="Proteomes" id="UP000245629"/>
    </source>
</evidence>
<feature type="domain" description="Response regulatory" evidence="3">
    <location>
        <begin position="115"/>
        <end position="237"/>
    </location>
</feature>
<accession>A0A2S2CN86</accession>
<evidence type="ECO:0000313" key="4">
    <source>
        <dbReference type="EMBL" id="AWK85936.1"/>
    </source>
</evidence>
<dbReference type="EMBL" id="CP029353">
    <property type="protein sequence ID" value="AWK85936.1"/>
    <property type="molecule type" value="Genomic_DNA"/>
</dbReference>
<evidence type="ECO:0000256" key="2">
    <source>
        <dbReference type="SAM" id="MobiDB-lite"/>
    </source>
</evidence>
<dbReference type="GO" id="GO:0043565">
    <property type="term" value="F:sequence-specific DNA binding"/>
    <property type="evidence" value="ECO:0007669"/>
    <property type="project" value="InterPro"/>
</dbReference>
<gene>
    <name evidence="4" type="ORF">DEW08_06370</name>
</gene>
<dbReference type="Gene3D" id="1.10.10.60">
    <property type="entry name" value="Homeodomain-like"/>
    <property type="match status" value="1"/>
</dbReference>
<dbReference type="KEGG" id="azz:DEW08_06370"/>
<comment type="caution">
    <text evidence="1">Lacks conserved residue(s) required for the propagation of feature annotation.</text>
</comment>
<organism evidence="4 5">
    <name type="scientific">Azospirillum thermophilum</name>
    <dbReference type="NCBI Taxonomy" id="2202148"/>
    <lineage>
        <taxon>Bacteria</taxon>
        <taxon>Pseudomonadati</taxon>
        <taxon>Pseudomonadota</taxon>
        <taxon>Alphaproteobacteria</taxon>
        <taxon>Rhodospirillales</taxon>
        <taxon>Azospirillaceae</taxon>
        <taxon>Azospirillum</taxon>
    </lineage>
</organism>
<dbReference type="InterPro" id="IPR011006">
    <property type="entry name" value="CheY-like_superfamily"/>
</dbReference>
<dbReference type="PROSITE" id="PS50110">
    <property type="entry name" value="RESPONSE_REGULATORY"/>
    <property type="match status" value="1"/>
</dbReference>
<dbReference type="Proteomes" id="UP000245629">
    <property type="component" value="Chromosome 2"/>
</dbReference>
<reference evidence="5" key="1">
    <citation type="submission" date="2018-05" db="EMBL/GenBank/DDBJ databases">
        <title>Azospirillum thermophila sp. nov., a novel isolated from hot spring.</title>
        <authorList>
            <person name="Zhao Z."/>
        </authorList>
    </citation>
    <scope>NUCLEOTIDE SEQUENCE [LARGE SCALE GENOMIC DNA]</scope>
    <source>
        <strain evidence="5">CFH 70021</strain>
    </source>
</reference>
<dbReference type="InterPro" id="IPR009057">
    <property type="entry name" value="Homeodomain-like_sf"/>
</dbReference>
<dbReference type="SUPFAM" id="SSF46689">
    <property type="entry name" value="Homeodomain-like"/>
    <property type="match status" value="1"/>
</dbReference>
<dbReference type="SUPFAM" id="SSF52172">
    <property type="entry name" value="CheY-like"/>
    <property type="match status" value="1"/>
</dbReference>
<proteinExistence type="predicted"/>
<keyword evidence="5" id="KW-1185">Reference proteome</keyword>
<feature type="region of interest" description="Disordered" evidence="2">
    <location>
        <begin position="88"/>
        <end position="108"/>
    </location>
</feature>
<protein>
    <recommendedName>
        <fullName evidence="3">Response regulatory domain-containing protein</fullName>
    </recommendedName>
</protein>
<dbReference type="AlphaFoldDB" id="A0A2S2CN86"/>
<dbReference type="InterPro" id="IPR001789">
    <property type="entry name" value="Sig_transdc_resp-reg_receiver"/>
</dbReference>
<evidence type="ECO:0000256" key="1">
    <source>
        <dbReference type="PROSITE-ProRule" id="PRU00169"/>
    </source>
</evidence>
<dbReference type="Gene3D" id="3.40.50.2300">
    <property type="match status" value="1"/>
</dbReference>
<evidence type="ECO:0000259" key="3">
    <source>
        <dbReference type="PROSITE" id="PS50110"/>
    </source>
</evidence>
<dbReference type="PRINTS" id="PR01590">
    <property type="entry name" value="HTHFIS"/>
</dbReference>
<dbReference type="Pfam" id="PF02954">
    <property type="entry name" value="HTH_8"/>
    <property type="match status" value="1"/>
</dbReference>
<dbReference type="GO" id="GO:0000160">
    <property type="term" value="P:phosphorelay signal transduction system"/>
    <property type="evidence" value="ECO:0007669"/>
    <property type="project" value="InterPro"/>
</dbReference>
<sequence length="307" mass="32983">MHPDGVGRRIVLVLHQPEGDPRRLGRRHRRCAFRRHASLSDLPENASISTPRTGKGVAPLSAARPCRIGPTAQPNARWTGPAAVAMLRPSKASPPLRPPHRFGPASSRRPMVPRTLLVVVTDPALAGQVRGVLDSRLKPGDGAHALRILAADGLDGASEMLTAQRPPLILLPVSPPDGPELAGVTRFLAESPATKIIALVPTDHRVLAVRAVARGVHEVCRVPVDGEELVLVVERAFQRADLELESRRLETGDAPPTLRLLREVAERRALLDALARTGGNLSAAARALGVSRPTLYSLLRQHGVRTD</sequence>
<dbReference type="InterPro" id="IPR002197">
    <property type="entry name" value="HTH_Fis"/>
</dbReference>
<name>A0A2S2CN86_9PROT</name>